<dbReference type="Gene3D" id="6.10.250.1280">
    <property type="match status" value="1"/>
</dbReference>
<dbReference type="AlphaFoldDB" id="A0A4Y7ISB3"/>
<proteinExistence type="inferred from homology"/>
<dbReference type="InterPro" id="IPR034904">
    <property type="entry name" value="FSCA_dom_sf"/>
</dbReference>
<evidence type="ECO:0008006" key="4">
    <source>
        <dbReference type="Google" id="ProtNLM"/>
    </source>
</evidence>
<dbReference type="OMA" id="NINCEMA"/>
<gene>
    <name evidence="2" type="ORF">C5167_018751</name>
</gene>
<dbReference type="PANTHER" id="PTHR12377">
    <property type="entry name" value="CYTOSOLIC IRON-SULFUR ASSEMBLY COMPONENT 2B-RELATED"/>
    <property type="match status" value="1"/>
</dbReference>
<sequence>MVQGLINANPAVYERKRRCPVVPADVDEYTTAPIDQLEVFNILLFLQISMMKFLHHIRDIRDTEFPSSLEELKVVTQDAVEVNDKNSHVRVTFTPTNINCEMAKTIGLCLHIKLIRSLPSRYKVDNRVAPGTHAHEAAVNERVNDKERVAGALELPGLIKMVDHCLAPTYERIGKENVYDL</sequence>
<evidence type="ECO:0000313" key="3">
    <source>
        <dbReference type="Proteomes" id="UP000316621"/>
    </source>
</evidence>
<dbReference type="PANTHER" id="PTHR12377:SF0">
    <property type="entry name" value="CYTOSOLIC IRON-SULFUR ASSEMBLY COMPONENT 2B"/>
    <property type="match status" value="1"/>
</dbReference>
<evidence type="ECO:0000313" key="2">
    <source>
        <dbReference type="EMBL" id="RZC50325.1"/>
    </source>
</evidence>
<evidence type="ECO:0000256" key="1">
    <source>
        <dbReference type="ARBA" id="ARBA00010381"/>
    </source>
</evidence>
<accession>A0A4Y7ISB3</accession>
<dbReference type="Gramene" id="RZC50325">
    <property type="protein sequence ID" value="RZC50325"/>
    <property type="gene ID" value="C5167_018751"/>
</dbReference>
<reference evidence="2 3" key="1">
    <citation type="journal article" date="2018" name="Science">
        <title>The opium poppy genome and morphinan production.</title>
        <authorList>
            <person name="Guo L."/>
            <person name="Winzer T."/>
            <person name="Yang X."/>
            <person name="Li Y."/>
            <person name="Ning Z."/>
            <person name="He Z."/>
            <person name="Teodor R."/>
            <person name="Lu Y."/>
            <person name="Bowser T.A."/>
            <person name="Graham I.A."/>
            <person name="Ye K."/>
        </authorList>
    </citation>
    <scope>NUCLEOTIDE SEQUENCE [LARGE SCALE GENOMIC DNA]</scope>
    <source>
        <strain evidence="3">cv. HN1</strain>
        <tissue evidence="2">Leaves</tissue>
    </source>
</reference>
<name>A0A4Y7ISB3_PAPSO</name>
<dbReference type="Proteomes" id="UP000316621">
    <property type="component" value="Chromosome 2"/>
</dbReference>
<comment type="similarity">
    <text evidence="1">Belongs to the MIP18 family.</text>
</comment>
<dbReference type="InterPro" id="IPR039796">
    <property type="entry name" value="MIP18"/>
</dbReference>
<dbReference type="EMBL" id="CM010716">
    <property type="protein sequence ID" value="RZC50325.1"/>
    <property type="molecule type" value="Genomic_DNA"/>
</dbReference>
<keyword evidence="3" id="KW-1185">Reference proteome</keyword>
<organism evidence="2 3">
    <name type="scientific">Papaver somniferum</name>
    <name type="common">Opium poppy</name>
    <dbReference type="NCBI Taxonomy" id="3469"/>
    <lineage>
        <taxon>Eukaryota</taxon>
        <taxon>Viridiplantae</taxon>
        <taxon>Streptophyta</taxon>
        <taxon>Embryophyta</taxon>
        <taxon>Tracheophyta</taxon>
        <taxon>Spermatophyta</taxon>
        <taxon>Magnoliopsida</taxon>
        <taxon>Ranunculales</taxon>
        <taxon>Papaveraceae</taxon>
        <taxon>Papaveroideae</taxon>
        <taxon>Papaver</taxon>
    </lineage>
</organism>
<dbReference type="STRING" id="3469.A0A4Y7ISB3"/>
<dbReference type="SUPFAM" id="SSF117916">
    <property type="entry name" value="Fe-S cluster assembly (FSCA) domain-like"/>
    <property type="match status" value="1"/>
</dbReference>
<protein>
    <recommendedName>
        <fullName evidence="4">MIP18 family-like domain-containing protein</fullName>
    </recommendedName>
</protein>
<dbReference type="GO" id="GO:0051604">
    <property type="term" value="P:protein maturation"/>
    <property type="evidence" value="ECO:0007669"/>
    <property type="project" value="InterPro"/>
</dbReference>
<dbReference type="Gene3D" id="3.30.300.130">
    <property type="entry name" value="Fe-S cluster assembly (FSCA)"/>
    <property type="match status" value="1"/>
</dbReference>